<protein>
    <submittedName>
        <fullName evidence="1">Uncharacterized protein</fullName>
    </submittedName>
</protein>
<proteinExistence type="predicted"/>
<accession>S4NX75</accession>
<reference evidence="1" key="2">
    <citation type="submission" date="2013-05" db="EMBL/GenBank/DDBJ databases">
        <authorList>
            <person name="Carter J.-M."/>
            <person name="Baker S.C."/>
            <person name="Pink R."/>
            <person name="Carter D.R.F."/>
            <person name="Collins A."/>
            <person name="Tomlin J."/>
            <person name="Gibbs M."/>
            <person name="Breuker C.J."/>
        </authorList>
    </citation>
    <scope>NUCLEOTIDE SEQUENCE</scope>
    <source>
        <tissue evidence="1">Ovary</tissue>
    </source>
</reference>
<sequence>MFQVNRLYNVCNCVNVTVEVGFTHKTEIINHSHKDCIFAVNWCHCSQHTTVCSIELDGWWMCWTWNWESEGILLNFLISA</sequence>
<name>S4NX75_9NEOP</name>
<dbReference type="AlphaFoldDB" id="S4NX75"/>
<organism evidence="1">
    <name type="scientific">Pararge aegeria</name>
    <name type="common">speckled wood butterfly</name>
    <dbReference type="NCBI Taxonomy" id="116150"/>
    <lineage>
        <taxon>Eukaryota</taxon>
        <taxon>Metazoa</taxon>
        <taxon>Ecdysozoa</taxon>
        <taxon>Arthropoda</taxon>
        <taxon>Hexapoda</taxon>
        <taxon>Insecta</taxon>
        <taxon>Pterygota</taxon>
        <taxon>Neoptera</taxon>
        <taxon>Endopterygota</taxon>
        <taxon>Lepidoptera</taxon>
        <taxon>Glossata</taxon>
        <taxon>Ditrysia</taxon>
        <taxon>Papilionoidea</taxon>
        <taxon>Nymphalidae</taxon>
        <taxon>Satyrinae</taxon>
        <taxon>Satyrini</taxon>
        <taxon>Parargina</taxon>
        <taxon>Pararge</taxon>
    </lineage>
</organism>
<reference evidence="1" key="1">
    <citation type="journal article" date="2013" name="BMC Genomics">
        <title>Unscrambling butterfly oogenesis.</title>
        <authorList>
            <person name="Carter J.M."/>
            <person name="Baker S.C."/>
            <person name="Pink R."/>
            <person name="Carter D.R."/>
            <person name="Collins A."/>
            <person name="Tomlin J."/>
            <person name="Gibbs M."/>
            <person name="Breuker C.J."/>
        </authorList>
    </citation>
    <scope>NUCLEOTIDE SEQUENCE</scope>
    <source>
        <tissue evidence="1">Ovary</tissue>
    </source>
</reference>
<evidence type="ECO:0000313" key="1">
    <source>
        <dbReference type="EMBL" id="JAA78275.1"/>
    </source>
</evidence>
<feature type="non-terminal residue" evidence="1">
    <location>
        <position position="80"/>
    </location>
</feature>
<dbReference type="EMBL" id="GAIX01014285">
    <property type="protein sequence ID" value="JAA78275.1"/>
    <property type="molecule type" value="Transcribed_RNA"/>
</dbReference>